<accession>A0A8H7E801</accession>
<gene>
    <name evidence="8" type="ORF">GJ744_007855</name>
</gene>
<dbReference type="GO" id="GO:0004430">
    <property type="term" value="F:1-phosphatidylinositol 4-kinase activity"/>
    <property type="evidence" value="ECO:0007669"/>
    <property type="project" value="UniProtKB-EC"/>
</dbReference>
<dbReference type="GO" id="GO:0005886">
    <property type="term" value="C:plasma membrane"/>
    <property type="evidence" value="ECO:0007669"/>
    <property type="project" value="TreeGrafter"/>
</dbReference>
<dbReference type="CDD" id="cd05167">
    <property type="entry name" value="PI4Kc_III_alpha"/>
    <property type="match status" value="1"/>
</dbReference>
<reference evidence="8" key="1">
    <citation type="submission" date="2020-02" db="EMBL/GenBank/DDBJ databases">
        <authorList>
            <person name="Palmer J.M."/>
        </authorList>
    </citation>
    <scope>NUCLEOTIDE SEQUENCE</scope>
    <source>
        <strain evidence="8">EPUS1.4</strain>
        <tissue evidence="8">Thallus</tissue>
    </source>
</reference>
<evidence type="ECO:0000256" key="4">
    <source>
        <dbReference type="ARBA" id="ARBA00022777"/>
    </source>
</evidence>
<dbReference type="Pfam" id="PF00454">
    <property type="entry name" value="PI3_PI4_kinase"/>
    <property type="match status" value="1"/>
</dbReference>
<evidence type="ECO:0000256" key="3">
    <source>
        <dbReference type="ARBA" id="ARBA00022679"/>
    </source>
</evidence>
<dbReference type="PROSITE" id="PS00915">
    <property type="entry name" value="PI3_4_KINASE_1"/>
    <property type="match status" value="1"/>
</dbReference>
<dbReference type="Proteomes" id="UP000606974">
    <property type="component" value="Unassembled WGS sequence"/>
</dbReference>
<dbReference type="SMART" id="SM00145">
    <property type="entry name" value="PI3Ka"/>
    <property type="match status" value="1"/>
</dbReference>
<dbReference type="Pfam" id="PF00613">
    <property type="entry name" value="PI3Ka"/>
    <property type="match status" value="1"/>
</dbReference>
<dbReference type="PANTHER" id="PTHR10048:SF15">
    <property type="entry name" value="PHOSPHATIDYLINOSITOL 4-KINASE ALPHA"/>
    <property type="match status" value="1"/>
</dbReference>
<dbReference type="PROSITE" id="PS51545">
    <property type="entry name" value="PIK_HELICAL"/>
    <property type="match status" value="1"/>
</dbReference>
<dbReference type="InterPro" id="IPR036940">
    <property type="entry name" value="PI3/4_kinase_cat_sf"/>
</dbReference>
<dbReference type="InterPro" id="IPR018936">
    <property type="entry name" value="PI3/4_kinase_CS"/>
</dbReference>
<evidence type="ECO:0000259" key="7">
    <source>
        <dbReference type="PROSITE" id="PS51545"/>
    </source>
</evidence>
<feature type="region of interest" description="Disordered" evidence="5">
    <location>
        <begin position="1657"/>
        <end position="1685"/>
    </location>
</feature>
<dbReference type="SUPFAM" id="SSF56112">
    <property type="entry name" value="Protein kinase-like (PK-like)"/>
    <property type="match status" value="1"/>
</dbReference>
<dbReference type="FunFam" id="1.10.1070.11:FF:000022">
    <property type="entry name" value="Phosphatidylinositol 4-kinase stt4"/>
    <property type="match status" value="1"/>
</dbReference>
<comment type="similarity">
    <text evidence="1">Belongs to the PI3/PI4-kinase family. Type III PI4K subfamily.</text>
</comment>
<dbReference type="PANTHER" id="PTHR10048">
    <property type="entry name" value="PHOSPHATIDYLINOSITOL KINASE"/>
    <property type="match status" value="1"/>
</dbReference>
<dbReference type="InterPro" id="IPR042236">
    <property type="entry name" value="PI3K_accessory_sf"/>
</dbReference>
<feature type="domain" description="PI3K/PI4K catalytic" evidence="6">
    <location>
        <begin position="1672"/>
        <end position="1943"/>
    </location>
</feature>
<keyword evidence="4" id="KW-0418">Kinase</keyword>
<dbReference type="SMART" id="SM00146">
    <property type="entry name" value="PI3Kc"/>
    <property type="match status" value="1"/>
</dbReference>
<sequence>MDVCNGSIRRNAFTKLAALSLAPSDGEETEGISRLTASLHRPKSVPSGLLDGILRGIAPSSRLPMSLRELDVLLALCKAAPGLQHVEHAQRLVVQLREYLPESHTQVFQSSPFLHNIKPSPWEALTYHLTHALLAIGLRFPELQLNISASIEAYISNCVKSLNAISPITHEDHTSNQHDDDQDATEIASITVSLKGFMEAAASHAHYWPSLDRVNIIRQLQGMLSERFLVAVETASSTIRTSSHSEHQYRDWRKYLRRYAAKGTPLGAMLLQQGFMRFVVASTSRFVASEAALQAGDLLDHYITGQRFDGSHDETVDEPMIEYLAEVIADEIRVLEEGSDYLQLSSAWQQRLAFSVKAFALEAFLHCMMVDEDIADAEVLFGWLEDSMSNEVQMADEHLAGVVLKSFAILAEAMRESAPNFARLLLRFIVQGTSVSPIVAIAAESLAHVLRILSQDAVITTLYSLGNVLSSGSGTEKIHNTAASPNGHVVDQHHSASFTRIRTGSVISLSMSGDEETSIVCGNVAHAIVVVANSCKDSRITALVQSMILQKVGRINLVVDARILEESAVLATTGKENEFRALLRFYSRLNNEALQGNNIIIIEAIHKARMHLAAHLDNQTPLFRIFAIHLLERIVTKGDVVEGDTKRLPNIEQAAEEIAPLLKPLAVLVSRKPAENTEGSFEEDDELLAMAREAWFNIAVHGITLQSRLGQQYYHELRILALNSEPLVDEDRAELLESDVELNTILRRSMTGQHTAEQKKNLIGILPHRESEIRHLSYPKVVYLNAAYIVEGLRARSGNCSEVLKYFLDPAMKDSDMGICMSGIAQEIISIYLNRAVPGEFEEFGSVYVSRQLAQILAGCCHRIAMVQQVARTCADRIISQVPSALCQKSALFALLEILTTMWSSCLDAEIDEYGFKSTFTSSRGKITLELSDDYAFRKRTLNTFYAEAKKWVIGVLASAPLDVKGLLQTYLSEYDDTGAYGHVSLGRSFALEIGSIVPPLDQRLRAIERQAEHVNVNVASDFMAQYTTRQEYRHADVPEHARDILPLVDNKEQVVNGYLNSNASNQEVQTLLDDIEYRVSVGSHITVIELRDVLRRVAALLCRSKGPQSIIVYHLVNIPFQAFTKASINLGISLWLGVIHENPRMEPRILTEIAQAWERTIDRKVGIFSDQFNHKDPFYVKQEFAPSDKGAILKHQQLVQNLISPHLRVHQVFESHFNAIRLGSLNTQRAFIRMIRKTLDAFRKISTHPLAREVYFHVILLAIQILRFNTCLSENSLWQLKDQLLSTGLHWFSFSPVWSFGGNRLQMKAELSLLADVLSALGATQHIGSTTRNTRRTLQPKQELLRLLIESERIRLAVWLFPLEHYPTHLAVKDTDLIPLLRTAWSTEPGIAIQMATRFRSEALRQAIRFLLLNFPEKATGEAGALEILLGPSLPSDVSFQLKYLLYWAPVNPMQAVTYFLPAYGNHPFILQYGMRALDYHPVDVTFFYVPQIVQCLRYDALGYVERYIIEAGNFSQLFAHQIIWNIKANAYKDEDSQVPDAVKPTLDKVMDSLISSFSREDRGFYEREFAFFNKVTSISGKLKPYIKRSKPEKKAKIEEELRMIKVEVGVYLPSNPDGVVVGIDRKSGKPLQSHAKAPFMATFRIRRSYDPSAENVGDLVGDAPKDQERKRPKNISAGSASDLSMMGGSTTANTFEVWQSAIFKVGDDCRQDVLALQMIAAFRSIFNSCGLDVYVYPNRVTATAPGCGVIDVLPNSISRDMLGREAVNGLYDYFITKYGGEDSIRFQEARANFVKSMAAYSVISYLLQFKDRHNGNIMIDDAGHILHIDFGFCFDIAPGGVKFERAPFKLTPEMMAVMGKESSNPQPYRWFEELTVKAFLASRPYSEKLSHLVALMLDSGMPCFKPETMKNFKDRFVLDRTEREAAEFMKGCIRKSEGNYSTKVYDEFQLLTNGIPY</sequence>
<dbReference type="InterPro" id="IPR045495">
    <property type="entry name" value="PI4K_N"/>
</dbReference>
<dbReference type="GO" id="GO:0046854">
    <property type="term" value="P:phosphatidylinositol phosphate biosynthetic process"/>
    <property type="evidence" value="ECO:0007669"/>
    <property type="project" value="InterPro"/>
</dbReference>
<evidence type="ECO:0000259" key="6">
    <source>
        <dbReference type="PROSITE" id="PS50290"/>
    </source>
</evidence>
<dbReference type="PROSITE" id="PS50290">
    <property type="entry name" value="PI3_4_KINASE_3"/>
    <property type="match status" value="1"/>
</dbReference>
<dbReference type="InterPro" id="IPR001263">
    <property type="entry name" value="PI3K_accessory_dom"/>
</dbReference>
<dbReference type="GO" id="GO:0048015">
    <property type="term" value="P:phosphatidylinositol-mediated signaling"/>
    <property type="evidence" value="ECO:0007669"/>
    <property type="project" value="TreeGrafter"/>
</dbReference>
<dbReference type="InterPro" id="IPR015433">
    <property type="entry name" value="PI3/4_kinase"/>
</dbReference>
<name>A0A8H7E801_9EURO</name>
<organism evidence="8 9">
    <name type="scientific">Endocarpon pusillum</name>
    <dbReference type="NCBI Taxonomy" id="364733"/>
    <lineage>
        <taxon>Eukaryota</taxon>
        <taxon>Fungi</taxon>
        <taxon>Dikarya</taxon>
        <taxon>Ascomycota</taxon>
        <taxon>Pezizomycotina</taxon>
        <taxon>Eurotiomycetes</taxon>
        <taxon>Chaetothyriomycetidae</taxon>
        <taxon>Verrucariales</taxon>
        <taxon>Verrucariaceae</taxon>
        <taxon>Endocarpon</taxon>
    </lineage>
</organism>
<feature type="domain" description="PIK helical" evidence="7">
    <location>
        <begin position="1368"/>
        <end position="1554"/>
    </location>
</feature>
<protein>
    <recommendedName>
        <fullName evidence="2">1-phosphatidylinositol 4-kinase</fullName>
        <ecNumber evidence="2">2.7.1.67</ecNumber>
    </recommendedName>
</protein>
<comment type="caution">
    <text evidence="8">The sequence shown here is derived from an EMBL/GenBank/DDBJ whole genome shotgun (WGS) entry which is preliminary data.</text>
</comment>
<dbReference type="PROSITE" id="PS00916">
    <property type="entry name" value="PI3_4_KINASE_2"/>
    <property type="match status" value="1"/>
</dbReference>
<dbReference type="Gene3D" id="3.30.1010.10">
    <property type="entry name" value="Phosphatidylinositol 3-kinase Catalytic Subunit, Chain A, domain 4"/>
    <property type="match status" value="1"/>
</dbReference>
<dbReference type="EMBL" id="JAACFV010000004">
    <property type="protein sequence ID" value="KAF7513804.1"/>
    <property type="molecule type" value="Genomic_DNA"/>
</dbReference>
<dbReference type="InterPro" id="IPR011009">
    <property type="entry name" value="Kinase-like_dom_sf"/>
</dbReference>
<evidence type="ECO:0000256" key="2">
    <source>
        <dbReference type="ARBA" id="ARBA00012169"/>
    </source>
</evidence>
<dbReference type="EC" id="2.7.1.67" evidence="2"/>
<proteinExistence type="inferred from homology"/>
<dbReference type="Gene3D" id="1.10.1070.11">
    <property type="entry name" value="Phosphatidylinositol 3-/4-kinase, catalytic domain"/>
    <property type="match status" value="1"/>
</dbReference>
<dbReference type="GO" id="GO:0005737">
    <property type="term" value="C:cytoplasm"/>
    <property type="evidence" value="ECO:0007669"/>
    <property type="project" value="TreeGrafter"/>
</dbReference>
<keyword evidence="9" id="KW-1185">Reference proteome</keyword>
<evidence type="ECO:0000256" key="1">
    <source>
        <dbReference type="ARBA" id="ARBA00006209"/>
    </source>
</evidence>
<dbReference type="Pfam" id="PF19274">
    <property type="entry name" value="PI4K_N"/>
    <property type="match status" value="1"/>
</dbReference>
<evidence type="ECO:0000313" key="8">
    <source>
        <dbReference type="EMBL" id="KAF7513804.1"/>
    </source>
</evidence>
<dbReference type="InterPro" id="IPR000403">
    <property type="entry name" value="PI3/4_kinase_cat_dom"/>
</dbReference>
<evidence type="ECO:0000313" key="9">
    <source>
        <dbReference type="Proteomes" id="UP000606974"/>
    </source>
</evidence>
<dbReference type="Gene3D" id="1.25.40.70">
    <property type="entry name" value="Phosphatidylinositol 3-kinase, accessory domain (PIK)"/>
    <property type="match status" value="1"/>
</dbReference>
<dbReference type="OrthoDB" id="10264149at2759"/>
<dbReference type="SUPFAM" id="SSF48371">
    <property type="entry name" value="ARM repeat"/>
    <property type="match status" value="2"/>
</dbReference>
<dbReference type="FunFam" id="1.25.40.70:FF:000011">
    <property type="entry name" value="Phosphatidylinositol 4-kinase alpha"/>
    <property type="match status" value="1"/>
</dbReference>
<keyword evidence="3" id="KW-0808">Transferase</keyword>
<dbReference type="InterPro" id="IPR016024">
    <property type="entry name" value="ARM-type_fold"/>
</dbReference>
<evidence type="ECO:0000256" key="5">
    <source>
        <dbReference type="SAM" id="MobiDB-lite"/>
    </source>
</evidence>